<protein>
    <submittedName>
        <fullName evidence="1">Uncharacterized protein</fullName>
    </submittedName>
</protein>
<organism evidence="1 2">
    <name type="scientific">Pistacia integerrima</name>
    <dbReference type="NCBI Taxonomy" id="434235"/>
    <lineage>
        <taxon>Eukaryota</taxon>
        <taxon>Viridiplantae</taxon>
        <taxon>Streptophyta</taxon>
        <taxon>Embryophyta</taxon>
        <taxon>Tracheophyta</taxon>
        <taxon>Spermatophyta</taxon>
        <taxon>Magnoliopsida</taxon>
        <taxon>eudicotyledons</taxon>
        <taxon>Gunneridae</taxon>
        <taxon>Pentapetalae</taxon>
        <taxon>rosids</taxon>
        <taxon>malvids</taxon>
        <taxon>Sapindales</taxon>
        <taxon>Anacardiaceae</taxon>
        <taxon>Pistacia</taxon>
    </lineage>
</organism>
<dbReference type="EMBL" id="CM047742">
    <property type="protein sequence ID" value="KAJ0036072.1"/>
    <property type="molecule type" value="Genomic_DNA"/>
</dbReference>
<reference evidence="2" key="1">
    <citation type="journal article" date="2023" name="G3 (Bethesda)">
        <title>Genome assembly and association tests identify interacting loci associated with vigor, precocity, and sex in interspecific pistachio rootstocks.</title>
        <authorList>
            <person name="Palmer W."/>
            <person name="Jacygrad E."/>
            <person name="Sagayaradj S."/>
            <person name="Cavanaugh K."/>
            <person name="Han R."/>
            <person name="Bertier L."/>
            <person name="Beede B."/>
            <person name="Kafkas S."/>
            <person name="Golino D."/>
            <person name="Preece J."/>
            <person name="Michelmore R."/>
        </authorList>
    </citation>
    <scope>NUCLEOTIDE SEQUENCE [LARGE SCALE GENOMIC DNA]</scope>
</reference>
<accession>A0ACC0YJM4</accession>
<evidence type="ECO:0000313" key="2">
    <source>
        <dbReference type="Proteomes" id="UP001163603"/>
    </source>
</evidence>
<name>A0ACC0YJM4_9ROSI</name>
<evidence type="ECO:0000313" key="1">
    <source>
        <dbReference type="EMBL" id="KAJ0036072.1"/>
    </source>
</evidence>
<gene>
    <name evidence="1" type="ORF">Pint_24289</name>
</gene>
<dbReference type="Proteomes" id="UP001163603">
    <property type="component" value="Chromosome 7"/>
</dbReference>
<keyword evidence="2" id="KW-1185">Reference proteome</keyword>
<sequence length="165" mass="18841">MLSPNLLQPTKSSSSRQRMKEMSLVTEEMKAKAKVYHGDETCREKFMLLLADNGLPVGLLTIHQDIEECGYVKELGFVWLKHKEKSEHRFDNVAVLFDIEVTAYFEQNRIKNLTGVKAKEFLIWISLREIYVNYDSPNGSSITFKTPSGLSKSLPLSVFQLPSQP</sequence>
<proteinExistence type="predicted"/>
<comment type="caution">
    <text evidence="1">The sequence shown here is derived from an EMBL/GenBank/DDBJ whole genome shotgun (WGS) entry which is preliminary data.</text>
</comment>